<dbReference type="EMBL" id="BARU01024206">
    <property type="protein sequence ID" value="GAH47881.1"/>
    <property type="molecule type" value="Genomic_DNA"/>
</dbReference>
<name>X1FQC5_9ZZZZ</name>
<organism evidence="1">
    <name type="scientific">marine sediment metagenome</name>
    <dbReference type="NCBI Taxonomy" id="412755"/>
    <lineage>
        <taxon>unclassified sequences</taxon>
        <taxon>metagenomes</taxon>
        <taxon>ecological metagenomes</taxon>
    </lineage>
</organism>
<protein>
    <submittedName>
        <fullName evidence="1">Uncharacterized protein</fullName>
    </submittedName>
</protein>
<sequence length="29" mass="3138">IDWSKELPELLAGAGLAEEISGKTARRIL</sequence>
<comment type="caution">
    <text evidence="1">The sequence shown here is derived from an EMBL/GenBank/DDBJ whole genome shotgun (WGS) entry which is preliminary data.</text>
</comment>
<gene>
    <name evidence="1" type="ORF">S03H2_39186</name>
</gene>
<evidence type="ECO:0000313" key="1">
    <source>
        <dbReference type="EMBL" id="GAH47881.1"/>
    </source>
</evidence>
<accession>X1FQC5</accession>
<feature type="non-terminal residue" evidence="1">
    <location>
        <position position="1"/>
    </location>
</feature>
<reference evidence="1" key="1">
    <citation type="journal article" date="2014" name="Front. Microbiol.">
        <title>High frequency of phylogenetically diverse reductive dehalogenase-homologous genes in deep subseafloor sedimentary metagenomes.</title>
        <authorList>
            <person name="Kawai M."/>
            <person name="Futagami T."/>
            <person name="Toyoda A."/>
            <person name="Takaki Y."/>
            <person name="Nishi S."/>
            <person name="Hori S."/>
            <person name="Arai W."/>
            <person name="Tsubouchi T."/>
            <person name="Morono Y."/>
            <person name="Uchiyama I."/>
            <person name="Ito T."/>
            <person name="Fujiyama A."/>
            <person name="Inagaki F."/>
            <person name="Takami H."/>
        </authorList>
    </citation>
    <scope>NUCLEOTIDE SEQUENCE</scope>
    <source>
        <strain evidence="1">Expedition CK06-06</strain>
    </source>
</reference>
<proteinExistence type="predicted"/>
<dbReference type="AlphaFoldDB" id="X1FQC5"/>